<feature type="region of interest" description="Disordered" evidence="12">
    <location>
        <begin position="41"/>
        <end position="67"/>
    </location>
</feature>
<evidence type="ECO:0000313" key="15">
    <source>
        <dbReference type="EMBL" id="RKN16726.1"/>
    </source>
</evidence>
<dbReference type="InterPro" id="IPR018077">
    <property type="entry name" value="Glyco_hydro_fam25_subgr"/>
</dbReference>
<accession>A0A3A9VYH3</accession>
<dbReference type="GO" id="GO:0042742">
    <property type="term" value="P:defense response to bacterium"/>
    <property type="evidence" value="ECO:0007669"/>
    <property type="project" value="UniProtKB-KW"/>
</dbReference>
<dbReference type="EMBL" id="RBDX01000028">
    <property type="protein sequence ID" value="RKN05193.1"/>
    <property type="molecule type" value="Genomic_DNA"/>
</dbReference>
<evidence type="ECO:0000256" key="1">
    <source>
        <dbReference type="ARBA" id="ARBA00000632"/>
    </source>
</evidence>
<keyword evidence="8" id="KW-0378">Hydrolase</keyword>
<feature type="chain" id="PRO_5038510924" description="lysozyme" evidence="13">
    <location>
        <begin position="38"/>
        <end position="314"/>
    </location>
</feature>
<dbReference type="GO" id="GO:0009253">
    <property type="term" value="P:peptidoglycan catabolic process"/>
    <property type="evidence" value="ECO:0007669"/>
    <property type="project" value="InterPro"/>
</dbReference>
<keyword evidence="7" id="KW-0081">Bacteriolytic enzyme</keyword>
<dbReference type="FunFam" id="3.20.20.80:FF:000060">
    <property type="entry name" value="Lysozyme M1"/>
    <property type="match status" value="1"/>
</dbReference>
<dbReference type="SUPFAM" id="SSF51445">
    <property type="entry name" value="(Trans)glycosidases"/>
    <property type="match status" value="1"/>
</dbReference>
<feature type="compositionally biased region" description="Low complexity" evidence="12">
    <location>
        <begin position="41"/>
        <end position="61"/>
    </location>
</feature>
<dbReference type="GO" id="GO:0016052">
    <property type="term" value="P:carbohydrate catabolic process"/>
    <property type="evidence" value="ECO:0007669"/>
    <property type="project" value="TreeGrafter"/>
</dbReference>
<comment type="function">
    <text evidence="11">This enzyme has both lysozyme (acetylmuramidase) and diacetylmuramidase activities.</text>
</comment>
<keyword evidence="10" id="KW-0326">Glycosidase</keyword>
<gene>
    <name evidence="15" type="ORF">D7318_25170</name>
    <name evidence="14" type="ORF">D7319_25805</name>
</gene>
<dbReference type="AlphaFoldDB" id="A0A3A9VYH3"/>
<dbReference type="Gene3D" id="3.20.20.80">
    <property type="entry name" value="Glycosidases"/>
    <property type="match status" value="1"/>
</dbReference>
<evidence type="ECO:0000256" key="2">
    <source>
        <dbReference type="ARBA" id="ARBA00004613"/>
    </source>
</evidence>
<comment type="subcellular location">
    <subcellularLocation>
        <location evidence="2">Secreted</location>
    </subcellularLocation>
</comment>
<feature type="signal peptide" evidence="13">
    <location>
        <begin position="1"/>
        <end position="37"/>
    </location>
</feature>
<dbReference type="PANTHER" id="PTHR34135">
    <property type="entry name" value="LYSOZYME"/>
    <property type="match status" value="1"/>
</dbReference>
<dbReference type="InterPro" id="IPR017853">
    <property type="entry name" value="GH"/>
</dbReference>
<sequence length="314" mass="33310">MLSRRSSARSRARWRSATLAGVLGALFALLLATPHTAAASSPAAQETAAPAADPTPLGDADPVPDEIGDIEEGEAFMGAGTLIHEGPAAEGQFIAPFDTSGVQGIDVSHWQGSINWGSVRGFGIQFAWMKATEGTSFRDSSFNTNYPAAHAAGVIRGAYHFARPNVSSGAVQANYFASNGGAWSRDNLTLPGVLDIEANPYGASCYGLSQTAMRNWITDFYNTYKARTTRDVVIYTSPGWWNSCTGSWNGMASRSPLWVAHWTTGSPTLPGGFGVWTAWQYTSTGSVSGVSGNVDRNKFNGSRDRLLALANNTA</sequence>
<comment type="caution">
    <text evidence="14">The sequence shown here is derived from an EMBL/GenBank/DDBJ whole genome shotgun (WGS) entry which is preliminary data.</text>
</comment>
<evidence type="ECO:0000256" key="5">
    <source>
        <dbReference type="ARBA" id="ARBA00022525"/>
    </source>
</evidence>
<reference evidence="16 17" key="1">
    <citation type="submission" date="2018-09" db="EMBL/GenBank/DDBJ databases">
        <title>Streptomyces sp. nov. DS1-2, an endophytic actinomycete isolated from roots of Dendrobium scabrilingue.</title>
        <authorList>
            <person name="Kuncharoen N."/>
            <person name="Kudo T."/>
            <person name="Ohkuma M."/>
            <person name="Yuki M."/>
            <person name="Tanasupawat S."/>
        </authorList>
    </citation>
    <scope>NUCLEOTIDE SEQUENCE [LARGE SCALE GENOMIC DNA]</scope>
    <source>
        <strain evidence="14 17">AZ1-7</strain>
        <strain evidence="15 16">DS1-2</strain>
    </source>
</reference>
<evidence type="ECO:0000256" key="3">
    <source>
        <dbReference type="ARBA" id="ARBA00010646"/>
    </source>
</evidence>
<dbReference type="PROSITE" id="PS51904">
    <property type="entry name" value="GLYCOSYL_HYDROL_F25_2"/>
    <property type="match status" value="1"/>
</dbReference>
<evidence type="ECO:0000313" key="14">
    <source>
        <dbReference type="EMBL" id="RKN05193.1"/>
    </source>
</evidence>
<evidence type="ECO:0000256" key="10">
    <source>
        <dbReference type="ARBA" id="ARBA00023295"/>
    </source>
</evidence>
<keyword evidence="6" id="KW-0929">Antimicrobial</keyword>
<evidence type="ECO:0000313" key="17">
    <source>
        <dbReference type="Proteomes" id="UP000275024"/>
    </source>
</evidence>
<dbReference type="OrthoDB" id="287365at2"/>
<evidence type="ECO:0000256" key="6">
    <source>
        <dbReference type="ARBA" id="ARBA00022529"/>
    </source>
</evidence>
<dbReference type="EMBL" id="RBDY01000026">
    <property type="protein sequence ID" value="RKN16726.1"/>
    <property type="molecule type" value="Genomic_DNA"/>
</dbReference>
<comment type="catalytic activity">
    <reaction evidence="1">
        <text>Hydrolysis of (1-&gt;4)-beta-linkages between N-acetylmuramic acid and N-acetyl-D-glucosamine residues in a peptidoglycan and between N-acetyl-D-glucosamine residues in chitodextrins.</text>
        <dbReference type="EC" id="3.2.1.17"/>
    </reaction>
</comment>
<dbReference type="Proteomes" id="UP000275024">
    <property type="component" value="Unassembled WGS sequence"/>
</dbReference>
<evidence type="ECO:0000256" key="11">
    <source>
        <dbReference type="ARBA" id="ARBA00055588"/>
    </source>
</evidence>
<dbReference type="GO" id="GO:0003796">
    <property type="term" value="F:lysozyme activity"/>
    <property type="evidence" value="ECO:0007669"/>
    <property type="project" value="UniProtKB-EC"/>
</dbReference>
<dbReference type="GO" id="GO:0016998">
    <property type="term" value="P:cell wall macromolecule catabolic process"/>
    <property type="evidence" value="ECO:0007669"/>
    <property type="project" value="InterPro"/>
</dbReference>
<dbReference type="Pfam" id="PF01183">
    <property type="entry name" value="Glyco_hydro_25"/>
    <property type="match status" value="1"/>
</dbReference>
<comment type="similarity">
    <text evidence="3">Belongs to the glycosyl hydrolase 25 family.</text>
</comment>
<dbReference type="SMART" id="SM00641">
    <property type="entry name" value="Glyco_25"/>
    <property type="match status" value="1"/>
</dbReference>
<evidence type="ECO:0000256" key="7">
    <source>
        <dbReference type="ARBA" id="ARBA00022638"/>
    </source>
</evidence>
<dbReference type="GO" id="GO:0005576">
    <property type="term" value="C:extracellular region"/>
    <property type="evidence" value="ECO:0007669"/>
    <property type="project" value="UniProtKB-SubCell"/>
</dbReference>
<keyword evidence="5" id="KW-0964">Secreted</keyword>
<evidence type="ECO:0000256" key="12">
    <source>
        <dbReference type="SAM" id="MobiDB-lite"/>
    </source>
</evidence>
<protein>
    <recommendedName>
        <fullName evidence="4">lysozyme</fullName>
        <ecNumber evidence="4">3.2.1.17</ecNumber>
    </recommendedName>
</protein>
<keyword evidence="9" id="KW-1015">Disulfide bond</keyword>
<name>A0A3A9VYH3_9ACTN</name>
<organism evidence="14 17">
    <name type="scientific">Streptomyces radicis</name>
    <dbReference type="NCBI Taxonomy" id="1750517"/>
    <lineage>
        <taxon>Bacteria</taxon>
        <taxon>Bacillati</taxon>
        <taxon>Actinomycetota</taxon>
        <taxon>Actinomycetes</taxon>
        <taxon>Kitasatosporales</taxon>
        <taxon>Streptomycetaceae</taxon>
        <taxon>Streptomyces</taxon>
    </lineage>
</organism>
<evidence type="ECO:0000256" key="9">
    <source>
        <dbReference type="ARBA" id="ARBA00023157"/>
    </source>
</evidence>
<dbReference type="EC" id="3.2.1.17" evidence="4"/>
<evidence type="ECO:0000313" key="16">
    <source>
        <dbReference type="Proteomes" id="UP000268652"/>
    </source>
</evidence>
<evidence type="ECO:0000256" key="13">
    <source>
        <dbReference type="SAM" id="SignalP"/>
    </source>
</evidence>
<keyword evidence="16" id="KW-1185">Reference proteome</keyword>
<evidence type="ECO:0000256" key="8">
    <source>
        <dbReference type="ARBA" id="ARBA00022801"/>
    </source>
</evidence>
<dbReference type="Proteomes" id="UP000268652">
    <property type="component" value="Unassembled WGS sequence"/>
</dbReference>
<dbReference type="PANTHER" id="PTHR34135:SF2">
    <property type="entry name" value="LYSOZYME"/>
    <property type="match status" value="1"/>
</dbReference>
<evidence type="ECO:0000256" key="4">
    <source>
        <dbReference type="ARBA" id="ARBA00012732"/>
    </source>
</evidence>
<dbReference type="InterPro" id="IPR002053">
    <property type="entry name" value="Glyco_hydro_25"/>
</dbReference>
<dbReference type="RefSeq" id="WP_120699494.1">
    <property type="nucleotide sequence ID" value="NZ_RBDX01000028.1"/>
</dbReference>
<dbReference type="GO" id="GO:0031640">
    <property type="term" value="P:killing of cells of another organism"/>
    <property type="evidence" value="ECO:0007669"/>
    <property type="project" value="UniProtKB-KW"/>
</dbReference>
<keyword evidence="13" id="KW-0732">Signal</keyword>
<proteinExistence type="inferred from homology"/>